<name>A0A1F8F4Y1_9BACT</name>
<comment type="caution">
    <text evidence="1">The sequence shown here is derived from an EMBL/GenBank/DDBJ whole genome shotgun (WGS) entry which is preliminary data.</text>
</comment>
<sequence length="308" mass="35404">MKNPEQKTIQTETEAEIDVERKEALEQAEAENEVTLTKERDHITKLFLELGIDIKAVHPNIVRKLRLLNEKTKKFFEDEEQALHLARMLFRYYEEKLPDGVFTEEEKRIVLVGTIFTDIGKTGPRDATPEQEELILSIFNVESKKPGQAETLSLQTYLQINFPDKYNNMIEKISVISGLSPEMTMRQFWNMHSQWTLDIISGDGVPSEAIAAAAAHHLLEGVNPEEIVGKDGRFTRYFGANISFDRPEKLIIILDKYYAARRRSDATHEEAIKFVSNKIKSNKWFSKDKEFEELLNNLDAMLLNDGGV</sequence>
<evidence type="ECO:0000313" key="2">
    <source>
        <dbReference type="Proteomes" id="UP000177167"/>
    </source>
</evidence>
<gene>
    <name evidence="1" type="ORF">A3J46_01095</name>
</gene>
<dbReference type="Proteomes" id="UP000177167">
    <property type="component" value="Unassembled WGS sequence"/>
</dbReference>
<accession>A0A1F8F4Y1</accession>
<dbReference type="EMBL" id="MGJP01000067">
    <property type="protein sequence ID" value="OGN08215.1"/>
    <property type="molecule type" value="Genomic_DNA"/>
</dbReference>
<dbReference type="AlphaFoldDB" id="A0A1F8F4Y1"/>
<proteinExistence type="predicted"/>
<organism evidence="1 2">
    <name type="scientific">Candidatus Yanofskybacteria bacterium RIFCSPHIGHO2_02_FULL_41_11</name>
    <dbReference type="NCBI Taxonomy" id="1802675"/>
    <lineage>
        <taxon>Bacteria</taxon>
        <taxon>Candidatus Yanofskyibacteriota</taxon>
    </lineage>
</organism>
<reference evidence="1 2" key="1">
    <citation type="journal article" date="2016" name="Nat. Commun.">
        <title>Thousands of microbial genomes shed light on interconnected biogeochemical processes in an aquifer system.</title>
        <authorList>
            <person name="Anantharaman K."/>
            <person name="Brown C.T."/>
            <person name="Hug L.A."/>
            <person name="Sharon I."/>
            <person name="Castelle C.J."/>
            <person name="Probst A.J."/>
            <person name="Thomas B.C."/>
            <person name="Singh A."/>
            <person name="Wilkins M.J."/>
            <person name="Karaoz U."/>
            <person name="Brodie E.L."/>
            <person name="Williams K.H."/>
            <person name="Hubbard S.S."/>
            <person name="Banfield J.F."/>
        </authorList>
    </citation>
    <scope>NUCLEOTIDE SEQUENCE [LARGE SCALE GENOMIC DNA]</scope>
</reference>
<evidence type="ECO:0000313" key="1">
    <source>
        <dbReference type="EMBL" id="OGN08215.1"/>
    </source>
</evidence>
<protein>
    <submittedName>
        <fullName evidence="1">Uncharacterized protein</fullName>
    </submittedName>
</protein>